<evidence type="ECO:0000256" key="1">
    <source>
        <dbReference type="ARBA" id="ARBA00006962"/>
    </source>
</evidence>
<evidence type="ECO:0000256" key="3">
    <source>
        <dbReference type="ARBA" id="ARBA00022679"/>
    </source>
</evidence>
<dbReference type="InterPro" id="IPR050426">
    <property type="entry name" value="Glycosyltransferase_28"/>
</dbReference>
<feature type="domain" description="Erythromycin biosynthesis protein CIII-like N-terminal" evidence="5">
    <location>
        <begin position="22"/>
        <end position="222"/>
    </location>
</feature>
<dbReference type="InterPro" id="IPR048284">
    <property type="entry name" value="EryCIII-like_N"/>
</dbReference>
<dbReference type="PANTHER" id="PTHR48050">
    <property type="entry name" value="STEROL 3-BETA-GLUCOSYLTRANSFERASE"/>
    <property type="match status" value="1"/>
</dbReference>
<feature type="domain" description="Erythromycin biosynthesis protein CIII-like C-terminal" evidence="4">
    <location>
        <begin position="237"/>
        <end position="375"/>
    </location>
</feature>
<protein>
    <submittedName>
        <fullName evidence="6">UDP:flavonoid glycosyltransferase YjiC (YdhE family)</fullName>
    </submittedName>
</protein>
<dbReference type="Gene3D" id="3.40.50.2000">
    <property type="entry name" value="Glycogen Phosphorylase B"/>
    <property type="match status" value="2"/>
</dbReference>
<dbReference type="Pfam" id="PF21036">
    <property type="entry name" value="EryCIII-like_N"/>
    <property type="match status" value="1"/>
</dbReference>
<evidence type="ECO:0000313" key="7">
    <source>
        <dbReference type="Proteomes" id="UP000517916"/>
    </source>
</evidence>
<dbReference type="SUPFAM" id="SSF53756">
    <property type="entry name" value="UDP-Glycosyltransferase/glycogen phosphorylase"/>
    <property type="match status" value="1"/>
</dbReference>
<comment type="caution">
    <text evidence="6">The sequence shown here is derived from an EMBL/GenBank/DDBJ whole genome shotgun (WGS) entry which is preliminary data.</text>
</comment>
<sequence>MRVLITSVGGAGHTFPMISLGWALRAAGHEVLYVVGGDLESVKRSGLQHVDAAPGVDMRAVLSANPQPGESYRSTLKPGAFEGDLSEHPVAHMFARLADLTVDGLVGAALDWRPDLVVHEGMQAIGGVAAARAGVPAVSLGIGIVHEIVRVGDFHRAQLPSFQRHGVDEVPVPAAGIEVGPPSMGAREGGWLMRYVPFNGGGQVPDWLLRDAGRPRIAVTLGTVVPELTGLGPVGNVLAAAPQVDAEFVLAVGRTDLSALGELPSNVRVVDWVPLNALLESSTAVIHHGGAGTAMTALESGIPQLVVPQGADHPMNAAAMVKRGVGLSATDEEVDAELINRVLVEDSLRAAAAEVRAEIRSMPTPAEVVGRLEKLAGQNS</sequence>
<comment type="similarity">
    <text evidence="1">Belongs to the glycosyltransferase 28 family.</text>
</comment>
<dbReference type="CDD" id="cd03784">
    <property type="entry name" value="GT1_Gtf-like"/>
    <property type="match status" value="1"/>
</dbReference>
<keyword evidence="7" id="KW-1185">Reference proteome</keyword>
<evidence type="ECO:0000259" key="5">
    <source>
        <dbReference type="Pfam" id="PF21036"/>
    </source>
</evidence>
<gene>
    <name evidence="6" type="ORF">BC739_003624</name>
</gene>
<evidence type="ECO:0000259" key="4">
    <source>
        <dbReference type="Pfam" id="PF06722"/>
    </source>
</evidence>
<dbReference type="Pfam" id="PF06722">
    <property type="entry name" value="EryCIII-like_C"/>
    <property type="match status" value="1"/>
</dbReference>
<dbReference type="Proteomes" id="UP000517916">
    <property type="component" value="Unassembled WGS sequence"/>
</dbReference>
<dbReference type="PANTHER" id="PTHR48050:SF13">
    <property type="entry name" value="STEROL 3-BETA-GLUCOSYLTRANSFERASE UGT80A2"/>
    <property type="match status" value="1"/>
</dbReference>
<proteinExistence type="inferred from homology"/>
<dbReference type="EMBL" id="JACJID010000002">
    <property type="protein sequence ID" value="MBA8926425.1"/>
    <property type="molecule type" value="Genomic_DNA"/>
</dbReference>
<dbReference type="RefSeq" id="WP_182837765.1">
    <property type="nucleotide sequence ID" value="NZ_BAAABQ010000009.1"/>
</dbReference>
<evidence type="ECO:0000256" key="2">
    <source>
        <dbReference type="ARBA" id="ARBA00022676"/>
    </source>
</evidence>
<reference evidence="6 7" key="1">
    <citation type="submission" date="2020-08" db="EMBL/GenBank/DDBJ databases">
        <title>Genomic Encyclopedia of Archaeal and Bacterial Type Strains, Phase II (KMG-II): from individual species to whole genera.</title>
        <authorList>
            <person name="Goeker M."/>
        </authorList>
    </citation>
    <scope>NUCLEOTIDE SEQUENCE [LARGE SCALE GENOMIC DNA]</scope>
    <source>
        <strain evidence="6 7">DSM 43850</strain>
    </source>
</reference>
<accession>A0ABR6BHR1</accession>
<organism evidence="6 7">
    <name type="scientific">Kutzneria viridogrisea</name>
    <dbReference type="NCBI Taxonomy" id="47990"/>
    <lineage>
        <taxon>Bacteria</taxon>
        <taxon>Bacillati</taxon>
        <taxon>Actinomycetota</taxon>
        <taxon>Actinomycetes</taxon>
        <taxon>Pseudonocardiales</taxon>
        <taxon>Pseudonocardiaceae</taxon>
        <taxon>Kutzneria</taxon>
    </lineage>
</organism>
<evidence type="ECO:0000313" key="6">
    <source>
        <dbReference type="EMBL" id="MBA8926425.1"/>
    </source>
</evidence>
<keyword evidence="2" id="KW-0328">Glycosyltransferase</keyword>
<dbReference type="InterPro" id="IPR010610">
    <property type="entry name" value="EryCIII-like_C"/>
</dbReference>
<keyword evidence="3" id="KW-0808">Transferase</keyword>
<name>A0ABR6BHR1_9PSEU</name>
<dbReference type="InterPro" id="IPR002213">
    <property type="entry name" value="UDP_glucos_trans"/>
</dbReference>